<evidence type="ECO:0000313" key="9">
    <source>
        <dbReference type="Proteomes" id="UP000077875"/>
    </source>
</evidence>
<keyword evidence="5" id="KW-0663">Pyridoxal phosphate</keyword>
<dbReference type="GO" id="GO:0030170">
    <property type="term" value="F:pyridoxal phosphate binding"/>
    <property type="evidence" value="ECO:0007669"/>
    <property type="project" value="InterPro"/>
</dbReference>
<dbReference type="Proteomes" id="UP000077875">
    <property type="component" value="Chromosome"/>
</dbReference>
<dbReference type="InterPro" id="IPR050596">
    <property type="entry name" value="AspAT/PAT-like"/>
</dbReference>
<organism evidence="8 9">
    <name type="scientific">Halotalea alkalilenta</name>
    <dbReference type="NCBI Taxonomy" id="376489"/>
    <lineage>
        <taxon>Bacteria</taxon>
        <taxon>Pseudomonadati</taxon>
        <taxon>Pseudomonadota</taxon>
        <taxon>Gammaproteobacteria</taxon>
        <taxon>Oceanospirillales</taxon>
        <taxon>Halomonadaceae</taxon>
        <taxon>Halotalea</taxon>
    </lineage>
</organism>
<proteinExistence type="inferred from homology"/>
<keyword evidence="9" id="KW-1185">Reference proteome</keyword>
<dbReference type="Pfam" id="PF00155">
    <property type="entry name" value="Aminotran_1_2"/>
    <property type="match status" value="1"/>
</dbReference>
<dbReference type="AlphaFoldDB" id="A0A172YDN2"/>
<evidence type="ECO:0000256" key="5">
    <source>
        <dbReference type="ARBA" id="ARBA00022898"/>
    </source>
</evidence>
<evidence type="ECO:0000256" key="6">
    <source>
        <dbReference type="RuleBase" id="RU000481"/>
    </source>
</evidence>
<dbReference type="STRING" id="376489.A5892_07805"/>
<dbReference type="PANTHER" id="PTHR46383:SF1">
    <property type="entry name" value="ASPARTATE AMINOTRANSFERASE"/>
    <property type="match status" value="1"/>
</dbReference>
<evidence type="ECO:0000259" key="7">
    <source>
        <dbReference type="Pfam" id="PF00155"/>
    </source>
</evidence>
<evidence type="ECO:0000256" key="2">
    <source>
        <dbReference type="ARBA" id="ARBA00007441"/>
    </source>
</evidence>
<dbReference type="InterPro" id="IPR004838">
    <property type="entry name" value="NHTrfase_class1_PyrdxlP-BS"/>
</dbReference>
<reference evidence="8 9" key="1">
    <citation type="submission" date="2016-04" db="EMBL/GenBank/DDBJ databases">
        <title>Complete Genome Sequence of Halotalea alkalilenta IHB B 13600.</title>
        <authorList>
            <person name="Swarnkar M.K."/>
            <person name="Sharma A."/>
            <person name="Kaushal K."/>
            <person name="Soni R."/>
            <person name="Rana S."/>
            <person name="Singh A.K."/>
            <person name="Gulati A."/>
        </authorList>
    </citation>
    <scope>NUCLEOTIDE SEQUENCE [LARGE SCALE GENOMIC DNA]</scope>
    <source>
        <strain evidence="8 9">IHB B 13600</strain>
    </source>
</reference>
<dbReference type="InterPro" id="IPR004839">
    <property type="entry name" value="Aminotransferase_I/II_large"/>
</dbReference>
<keyword evidence="4 6" id="KW-0808">Transferase</keyword>
<feature type="domain" description="Aminotransferase class I/classII large" evidence="7">
    <location>
        <begin position="33"/>
        <end position="389"/>
    </location>
</feature>
<evidence type="ECO:0000313" key="8">
    <source>
        <dbReference type="EMBL" id="ANF57380.1"/>
    </source>
</evidence>
<comment type="similarity">
    <text evidence="2 6">Belongs to the class-I pyridoxal-phosphate-dependent aminotransferase family.</text>
</comment>
<dbReference type="KEGG" id="haa:A5892_07805"/>
<dbReference type="PROSITE" id="PS00105">
    <property type="entry name" value="AA_TRANSFER_CLASS_1"/>
    <property type="match status" value="1"/>
</dbReference>
<dbReference type="FunFam" id="3.40.640.10:FF:000033">
    <property type="entry name" value="Aspartate aminotransferase"/>
    <property type="match status" value="1"/>
</dbReference>
<dbReference type="Gene3D" id="3.90.1150.10">
    <property type="entry name" value="Aspartate Aminotransferase, domain 1"/>
    <property type="match status" value="1"/>
</dbReference>
<accession>A0A172YDN2</accession>
<dbReference type="InterPro" id="IPR015421">
    <property type="entry name" value="PyrdxlP-dep_Trfase_major"/>
</dbReference>
<dbReference type="Gene3D" id="3.40.640.10">
    <property type="entry name" value="Type I PLP-dependent aspartate aminotransferase-like (Major domain)"/>
    <property type="match status" value="1"/>
</dbReference>
<protein>
    <recommendedName>
        <fullName evidence="6">Aminotransferase</fullName>
        <ecNumber evidence="6">2.6.1.-</ecNumber>
    </recommendedName>
</protein>
<comment type="cofactor">
    <cofactor evidence="1 6">
        <name>pyridoxal 5'-phosphate</name>
        <dbReference type="ChEBI" id="CHEBI:597326"/>
    </cofactor>
</comment>
<dbReference type="EMBL" id="CP015243">
    <property type="protein sequence ID" value="ANF57380.1"/>
    <property type="molecule type" value="Genomic_DNA"/>
</dbReference>
<dbReference type="GO" id="GO:0006520">
    <property type="term" value="P:amino acid metabolic process"/>
    <property type="evidence" value="ECO:0007669"/>
    <property type="project" value="InterPro"/>
</dbReference>
<dbReference type="RefSeq" id="WP_064122331.1">
    <property type="nucleotide sequence ID" value="NZ_CP015243.1"/>
</dbReference>
<evidence type="ECO:0000256" key="3">
    <source>
        <dbReference type="ARBA" id="ARBA00022576"/>
    </source>
</evidence>
<gene>
    <name evidence="8" type="ORF">A5892_07805</name>
</gene>
<dbReference type="InterPro" id="IPR015422">
    <property type="entry name" value="PyrdxlP-dep_Trfase_small"/>
</dbReference>
<name>A0A172YDN2_9GAMM</name>
<dbReference type="EC" id="2.6.1.-" evidence="6"/>
<evidence type="ECO:0000256" key="4">
    <source>
        <dbReference type="ARBA" id="ARBA00022679"/>
    </source>
</evidence>
<keyword evidence="3 6" id="KW-0032">Aminotransferase</keyword>
<dbReference type="PANTHER" id="PTHR46383">
    <property type="entry name" value="ASPARTATE AMINOTRANSFERASE"/>
    <property type="match status" value="1"/>
</dbReference>
<evidence type="ECO:0000256" key="1">
    <source>
        <dbReference type="ARBA" id="ARBA00001933"/>
    </source>
</evidence>
<dbReference type="GO" id="GO:0008483">
    <property type="term" value="F:transaminase activity"/>
    <property type="evidence" value="ECO:0007669"/>
    <property type="project" value="UniProtKB-KW"/>
</dbReference>
<dbReference type="InterPro" id="IPR015424">
    <property type="entry name" value="PyrdxlP-dep_Trfase"/>
</dbReference>
<sequence length="401" mass="43323">MDVIADRIKRIKPSPSGAARTIIAKLREEGRVVIDLTVGEPDFPTPSHILQAAAAAANRGETRYTHVQGMPTLREAIREQFLNDFGLDYPVADIIVSTGAKQVIFNGLAATVNDGDEVIIPAPYWVSYPDMVLLNGGKPVPVSAYPETHYKLTPGALERAITSRTKWLLLNSPCNPTGALYSRAELAALMNVLRRHPHVWLMTDDIYAHLNFTAERTVHPLEVAPDLKTRTLIVNGVSKAYAMTGWRIGYGAGPVALIKAMATLQSQSTSGTSSVSQAAALEALSGPQECVAAFRDIFKARRDAAVAGLSRVPGLEVVQPEGAFYVYPSCTQLLGRRTPEGKLIDTDADLVAYFLRHAGVALIDGTAYGVPGTFRVSYANSLDNIERACVNMQLAAKRLLA</sequence>
<dbReference type="SUPFAM" id="SSF53383">
    <property type="entry name" value="PLP-dependent transferases"/>
    <property type="match status" value="1"/>
</dbReference>
<dbReference type="CDD" id="cd00609">
    <property type="entry name" value="AAT_like"/>
    <property type="match status" value="1"/>
</dbReference>